<dbReference type="Gene3D" id="3.40.50.1000">
    <property type="entry name" value="HAD superfamily/HAD-like"/>
    <property type="match status" value="1"/>
</dbReference>
<dbReference type="InterPro" id="IPR036412">
    <property type="entry name" value="HAD-like_sf"/>
</dbReference>
<keyword evidence="2" id="KW-1185">Reference proteome</keyword>
<dbReference type="Proteomes" id="UP000441333">
    <property type="component" value="Unassembled WGS sequence"/>
</dbReference>
<dbReference type="EMBL" id="WAAT01000004">
    <property type="protein sequence ID" value="KAB1071378.1"/>
    <property type="molecule type" value="Genomic_DNA"/>
</dbReference>
<evidence type="ECO:0000313" key="1">
    <source>
        <dbReference type="EMBL" id="KAB1071378.1"/>
    </source>
</evidence>
<evidence type="ECO:0000313" key="2">
    <source>
        <dbReference type="Proteomes" id="UP000441333"/>
    </source>
</evidence>
<name>A0A6N6MNB5_9FLAO</name>
<organism evidence="1 2">
    <name type="scientific">Pseudotamlana haliotis</name>
    <dbReference type="NCBI Taxonomy" id="2614804"/>
    <lineage>
        <taxon>Bacteria</taxon>
        <taxon>Pseudomonadati</taxon>
        <taxon>Bacteroidota</taxon>
        <taxon>Flavobacteriia</taxon>
        <taxon>Flavobacteriales</taxon>
        <taxon>Flavobacteriaceae</taxon>
        <taxon>Pseudotamlana</taxon>
    </lineage>
</organism>
<comment type="caution">
    <text evidence="1">The sequence shown here is derived from an EMBL/GenBank/DDBJ whole genome shotgun (WGS) entry which is preliminary data.</text>
</comment>
<sequence>MDVFNFDFYQRLQKDYLEHKSLFVAFDYDNTIFDYHNHGINYDRIISLLRTCKSLGFTMILFTGNEGEKLETIKSDLKTRNIPFDLINENPLMPTRKPYYNILLDDRAGLKEAYNNLKKLTDAIRNKEI</sequence>
<protein>
    <recommendedName>
        <fullName evidence="3">HAD family hydrolase</fullName>
    </recommendedName>
</protein>
<dbReference type="InterPro" id="IPR023214">
    <property type="entry name" value="HAD_sf"/>
</dbReference>
<reference evidence="1 2" key="1">
    <citation type="submission" date="2019-09" db="EMBL/GenBank/DDBJ databases">
        <authorList>
            <person name="Cao W.R."/>
        </authorList>
    </citation>
    <scope>NUCLEOTIDE SEQUENCE [LARGE SCALE GENOMIC DNA]</scope>
    <source>
        <strain evidence="1 2">B1N29</strain>
    </source>
</reference>
<gene>
    <name evidence="1" type="ORF">F6U93_01230</name>
</gene>
<evidence type="ECO:0008006" key="3">
    <source>
        <dbReference type="Google" id="ProtNLM"/>
    </source>
</evidence>
<dbReference type="SUPFAM" id="SSF56784">
    <property type="entry name" value="HAD-like"/>
    <property type="match status" value="1"/>
</dbReference>
<dbReference type="AlphaFoldDB" id="A0A6N6MNB5"/>
<dbReference type="RefSeq" id="WP_150936048.1">
    <property type="nucleotide sequence ID" value="NZ_WAAT01000004.1"/>
</dbReference>
<accession>A0A6N6MNB5</accession>
<proteinExistence type="predicted"/>